<keyword evidence="1" id="KW-0732">Signal</keyword>
<name>S4PTB0_9NEOP</name>
<protein>
    <submittedName>
        <fullName evidence="2">Uncharacterized protein</fullName>
    </submittedName>
</protein>
<reference evidence="2" key="2">
    <citation type="submission" date="2013-05" db="EMBL/GenBank/DDBJ databases">
        <authorList>
            <person name="Carter J.-M."/>
            <person name="Baker S.C."/>
            <person name="Pink R."/>
            <person name="Carter D.R.F."/>
            <person name="Collins A."/>
            <person name="Tomlin J."/>
            <person name="Gibbs M."/>
            <person name="Breuker C.J."/>
        </authorList>
    </citation>
    <scope>NUCLEOTIDE SEQUENCE</scope>
    <source>
        <tissue evidence="2">Ovary</tissue>
    </source>
</reference>
<sequence>MPQSLYWVLCYLCLSVSYRRLGNNIAQVINYDFNQDTKSTLYNLFNNQTINPSIFVRKTLKLHNTDGFTMRCSYKIIERVLIFANLTSYAVSLTKPLYVINVLLFRMNTSHFVYFNA</sequence>
<evidence type="ECO:0000256" key="1">
    <source>
        <dbReference type="SAM" id="SignalP"/>
    </source>
</evidence>
<reference evidence="2" key="1">
    <citation type="journal article" date="2013" name="BMC Genomics">
        <title>Unscrambling butterfly oogenesis.</title>
        <authorList>
            <person name="Carter J.M."/>
            <person name="Baker S.C."/>
            <person name="Pink R."/>
            <person name="Carter D.R."/>
            <person name="Collins A."/>
            <person name="Tomlin J."/>
            <person name="Gibbs M."/>
            <person name="Breuker C.J."/>
        </authorList>
    </citation>
    <scope>NUCLEOTIDE SEQUENCE</scope>
    <source>
        <tissue evidence="2">Ovary</tissue>
    </source>
</reference>
<feature type="chain" id="PRO_5004522564" evidence="1">
    <location>
        <begin position="20"/>
        <end position="117"/>
    </location>
</feature>
<dbReference type="EMBL" id="GAIX01012353">
    <property type="protein sequence ID" value="JAA80207.1"/>
    <property type="molecule type" value="Transcribed_RNA"/>
</dbReference>
<evidence type="ECO:0000313" key="2">
    <source>
        <dbReference type="EMBL" id="JAA80207.1"/>
    </source>
</evidence>
<organism evidence="2">
    <name type="scientific">Pararge aegeria</name>
    <name type="common">speckled wood butterfly</name>
    <dbReference type="NCBI Taxonomy" id="116150"/>
    <lineage>
        <taxon>Eukaryota</taxon>
        <taxon>Metazoa</taxon>
        <taxon>Ecdysozoa</taxon>
        <taxon>Arthropoda</taxon>
        <taxon>Hexapoda</taxon>
        <taxon>Insecta</taxon>
        <taxon>Pterygota</taxon>
        <taxon>Neoptera</taxon>
        <taxon>Endopterygota</taxon>
        <taxon>Lepidoptera</taxon>
        <taxon>Glossata</taxon>
        <taxon>Ditrysia</taxon>
        <taxon>Papilionoidea</taxon>
        <taxon>Nymphalidae</taxon>
        <taxon>Satyrinae</taxon>
        <taxon>Satyrini</taxon>
        <taxon>Parargina</taxon>
        <taxon>Pararge</taxon>
    </lineage>
</organism>
<accession>S4PTB0</accession>
<feature type="signal peptide" evidence="1">
    <location>
        <begin position="1"/>
        <end position="19"/>
    </location>
</feature>
<dbReference type="AlphaFoldDB" id="S4PTB0"/>
<proteinExistence type="predicted"/>